<evidence type="ECO:0000313" key="5">
    <source>
        <dbReference type="Proteomes" id="UP000295748"/>
    </source>
</evidence>
<gene>
    <name evidence="4" type="ORF">E4K62_10820</name>
</gene>
<evidence type="ECO:0000313" key="4">
    <source>
        <dbReference type="EMBL" id="QBR89133.1"/>
    </source>
</evidence>
<evidence type="ECO:0000256" key="3">
    <source>
        <dbReference type="ARBA" id="ARBA00022842"/>
    </source>
</evidence>
<dbReference type="PRINTS" id="PR00413">
    <property type="entry name" value="HADHALOGNASE"/>
</dbReference>
<dbReference type="PANTHER" id="PTHR46470">
    <property type="entry name" value="N-ACYLNEURAMINATE-9-PHOSPHATASE"/>
    <property type="match status" value="1"/>
</dbReference>
<name>A0ABX5SSJ0_9MICO</name>
<proteinExistence type="predicted"/>
<sequence>MAYFSPVVLAGFSTVADRGLSSFEEQRRRRLLTLLPTLGIEFDDSASSLDALFARYLAAYRSAWRPFPDVVEVLESLRSRGFRIGVLTNGNEEQQLAKLKAIGVEDIIDAVCISEAIGVQKPDARAFEALAVRLDIAPAECLFIGDNPRQDVVGARAAGMRATQIERYRDGAPHLAAVIGAALDLAKT</sequence>
<keyword evidence="5" id="KW-1185">Reference proteome</keyword>
<dbReference type="GO" id="GO:0016787">
    <property type="term" value="F:hydrolase activity"/>
    <property type="evidence" value="ECO:0007669"/>
    <property type="project" value="UniProtKB-KW"/>
</dbReference>
<dbReference type="Gene3D" id="3.40.50.1000">
    <property type="entry name" value="HAD superfamily/HAD-like"/>
    <property type="match status" value="1"/>
</dbReference>
<keyword evidence="2 4" id="KW-0378">Hydrolase</keyword>
<dbReference type="NCBIfam" id="TIGR01549">
    <property type="entry name" value="HAD-SF-IA-v1"/>
    <property type="match status" value="1"/>
</dbReference>
<keyword evidence="3" id="KW-0460">Magnesium</keyword>
<dbReference type="InterPro" id="IPR036412">
    <property type="entry name" value="HAD-like_sf"/>
</dbReference>
<dbReference type="PANTHER" id="PTHR46470:SF4">
    <property type="entry name" value="5-AMINO-6-(5-PHOSPHO-D-RIBITYLAMINO)URACIL PHOSPHATASE YIGB"/>
    <property type="match status" value="1"/>
</dbReference>
<dbReference type="InterPro" id="IPR006439">
    <property type="entry name" value="HAD-SF_hydro_IA"/>
</dbReference>
<dbReference type="InterPro" id="IPR023214">
    <property type="entry name" value="HAD_sf"/>
</dbReference>
<dbReference type="NCBIfam" id="TIGR01509">
    <property type="entry name" value="HAD-SF-IA-v3"/>
    <property type="match status" value="1"/>
</dbReference>
<dbReference type="SUPFAM" id="SSF56784">
    <property type="entry name" value="HAD-like"/>
    <property type="match status" value="1"/>
</dbReference>
<accession>A0ABX5SSJ0</accession>
<dbReference type="EMBL" id="CP038266">
    <property type="protein sequence ID" value="QBR89133.1"/>
    <property type="molecule type" value="Genomic_DNA"/>
</dbReference>
<dbReference type="RefSeq" id="WP_135067334.1">
    <property type="nucleotide sequence ID" value="NZ_CP038266.1"/>
</dbReference>
<evidence type="ECO:0000256" key="2">
    <source>
        <dbReference type="ARBA" id="ARBA00022801"/>
    </source>
</evidence>
<protein>
    <submittedName>
        <fullName evidence="4">HAD family hydrolase</fullName>
    </submittedName>
</protein>
<reference evidence="4 5" key="1">
    <citation type="submission" date="2019-03" db="EMBL/GenBank/DDBJ databases">
        <authorList>
            <person name="Dong K."/>
        </authorList>
    </citation>
    <scope>NUCLEOTIDE SEQUENCE [LARGE SCALE GENOMIC DNA]</scope>
    <source>
        <strain evidence="5">dk512</strain>
    </source>
</reference>
<organism evidence="4 5">
    <name type="scientific">Microbacterium wangchenii</name>
    <dbReference type="NCBI Taxonomy" id="2541726"/>
    <lineage>
        <taxon>Bacteria</taxon>
        <taxon>Bacillati</taxon>
        <taxon>Actinomycetota</taxon>
        <taxon>Actinomycetes</taxon>
        <taxon>Micrococcales</taxon>
        <taxon>Microbacteriaceae</taxon>
        <taxon>Microbacterium</taxon>
    </lineage>
</organism>
<dbReference type="Pfam" id="PF00702">
    <property type="entry name" value="Hydrolase"/>
    <property type="match status" value="1"/>
</dbReference>
<evidence type="ECO:0000256" key="1">
    <source>
        <dbReference type="ARBA" id="ARBA00001946"/>
    </source>
</evidence>
<dbReference type="Proteomes" id="UP000295748">
    <property type="component" value="Chromosome"/>
</dbReference>
<dbReference type="InterPro" id="IPR051400">
    <property type="entry name" value="HAD-like_hydrolase"/>
</dbReference>
<dbReference type="Gene3D" id="1.20.120.1600">
    <property type="match status" value="1"/>
</dbReference>
<comment type="cofactor">
    <cofactor evidence="1">
        <name>Mg(2+)</name>
        <dbReference type="ChEBI" id="CHEBI:18420"/>
    </cofactor>
</comment>